<dbReference type="Gene3D" id="3.40.50.1820">
    <property type="entry name" value="alpha/beta hydrolase"/>
    <property type="match status" value="1"/>
</dbReference>
<dbReference type="InterPro" id="IPR029058">
    <property type="entry name" value="AB_hydrolase_fold"/>
</dbReference>
<accession>K4R386</accession>
<feature type="domain" description="Thioesterase TesA-like" evidence="3">
    <location>
        <begin position="25"/>
        <end position="243"/>
    </location>
</feature>
<keyword evidence="5" id="KW-1185">Reference proteome</keyword>
<dbReference type="InterPro" id="IPR001031">
    <property type="entry name" value="Thioesterase"/>
</dbReference>
<evidence type="ECO:0000313" key="5">
    <source>
        <dbReference type="Proteomes" id="UP000008043"/>
    </source>
</evidence>
<evidence type="ECO:0000259" key="3">
    <source>
        <dbReference type="SMART" id="SM00824"/>
    </source>
</evidence>
<evidence type="ECO:0000256" key="1">
    <source>
        <dbReference type="ARBA" id="ARBA00007169"/>
    </source>
</evidence>
<keyword evidence="2" id="KW-0378">Hydrolase</keyword>
<dbReference type="AlphaFoldDB" id="K4R386"/>
<comment type="similarity">
    <text evidence="1">Belongs to the thioesterase family.</text>
</comment>
<reference evidence="4 5" key="1">
    <citation type="journal article" date="2012" name="J. Bacteriol.">
        <title>Genome sequence of the bacterium Streptomyces davawensis JCM 4913 and heterologous production of the unique antibiotic roseoflavin.</title>
        <authorList>
            <person name="Jankowitsch F."/>
            <person name="Schwarz J."/>
            <person name="Ruckert C."/>
            <person name="Gust B."/>
            <person name="Szczepanowski R."/>
            <person name="Blom J."/>
            <person name="Pelzer S."/>
            <person name="Kalinowski J."/>
            <person name="Mack M."/>
        </authorList>
    </citation>
    <scope>NUCLEOTIDE SEQUENCE [LARGE SCALE GENOMIC DNA]</scope>
    <source>
        <strain evidence="5">DSM 101723 / JCM 4913 / KCC S-0913 / 768</strain>
    </source>
</reference>
<dbReference type="KEGG" id="sdv:BN159_3166"/>
<dbReference type="InterPro" id="IPR012223">
    <property type="entry name" value="TEII"/>
</dbReference>
<name>K4R386_STRDJ</name>
<dbReference type="SMART" id="SM00824">
    <property type="entry name" value="PKS_TE"/>
    <property type="match status" value="1"/>
</dbReference>
<dbReference type="PANTHER" id="PTHR11487">
    <property type="entry name" value="THIOESTERASE"/>
    <property type="match status" value="1"/>
</dbReference>
<dbReference type="GO" id="GO:0008610">
    <property type="term" value="P:lipid biosynthetic process"/>
    <property type="evidence" value="ECO:0007669"/>
    <property type="project" value="TreeGrafter"/>
</dbReference>
<protein>
    <recommendedName>
        <fullName evidence="3">Thioesterase TesA-like domain-containing protein</fullName>
    </recommendedName>
</protein>
<gene>
    <name evidence="4" type="ORF">BN159_3166</name>
</gene>
<dbReference type="RefSeq" id="WP_015657925.1">
    <property type="nucleotide sequence ID" value="NC_020504.1"/>
</dbReference>
<dbReference type="GO" id="GO:0016787">
    <property type="term" value="F:hydrolase activity"/>
    <property type="evidence" value="ECO:0007669"/>
    <property type="project" value="UniProtKB-KW"/>
</dbReference>
<dbReference type="OrthoDB" id="8480037at2"/>
<dbReference type="STRING" id="1214101.BN159_3166"/>
<dbReference type="SUPFAM" id="SSF53474">
    <property type="entry name" value="alpha/beta-Hydrolases"/>
    <property type="match status" value="1"/>
</dbReference>
<dbReference type="EMBL" id="HE971709">
    <property type="protein sequence ID" value="CCK27545.1"/>
    <property type="molecule type" value="Genomic_DNA"/>
</dbReference>
<organism evidence="4 5">
    <name type="scientific">Streptomyces davaonensis (strain DSM 101723 / JCM 4913 / KCC S-0913 / 768)</name>
    <dbReference type="NCBI Taxonomy" id="1214101"/>
    <lineage>
        <taxon>Bacteria</taxon>
        <taxon>Bacillati</taxon>
        <taxon>Actinomycetota</taxon>
        <taxon>Actinomycetes</taxon>
        <taxon>Kitasatosporales</taxon>
        <taxon>Streptomycetaceae</taxon>
        <taxon>Streptomyces</taxon>
    </lineage>
</organism>
<dbReference type="Proteomes" id="UP000008043">
    <property type="component" value="Chromosome"/>
</dbReference>
<sequence length="249" mass="27060">MSVTTEQPWFPRALPGAPSPQVRLFCVPHGGAGGSVFRPWQSLLGPGTEVVPVQLPGREIRVTEPAERSVVQLAERLEGPLTRRAEGLPYVLFGHSMGALLAYELALALQESDRPPAALVVSGSVPPHVPRRTPVMHRLPDEEFVAGLRRLGGVPPELLADEEWLALFLPQLRADFEAAETYRALDALRPGVPLLALAGADDPAAAPDEVENWRDLGTDVTVRVFDGDHFFVFTSAEAVLSFVARELAW</sequence>
<dbReference type="HOGENOM" id="CLU_070456_1_1_11"/>
<dbReference type="eggNOG" id="COG3208">
    <property type="taxonomic scope" value="Bacteria"/>
</dbReference>
<dbReference type="PATRIC" id="fig|1214101.3.peg.3210"/>
<dbReference type="InterPro" id="IPR020802">
    <property type="entry name" value="TesA-like"/>
</dbReference>
<evidence type="ECO:0000313" key="4">
    <source>
        <dbReference type="EMBL" id="CCK27545.1"/>
    </source>
</evidence>
<evidence type="ECO:0000256" key="2">
    <source>
        <dbReference type="ARBA" id="ARBA00022801"/>
    </source>
</evidence>
<dbReference type="Pfam" id="PF00975">
    <property type="entry name" value="Thioesterase"/>
    <property type="match status" value="1"/>
</dbReference>
<proteinExistence type="inferred from homology"/>
<dbReference type="PANTHER" id="PTHR11487:SF0">
    <property type="entry name" value="S-ACYL FATTY ACID SYNTHASE THIOESTERASE, MEDIUM CHAIN"/>
    <property type="match status" value="1"/>
</dbReference>